<evidence type="ECO:0000313" key="1">
    <source>
        <dbReference type="EMBL" id="QHS83120.1"/>
    </source>
</evidence>
<dbReference type="EMBL" id="MN738749">
    <property type="protein sequence ID" value="QHS83120.1"/>
    <property type="molecule type" value="Genomic_DNA"/>
</dbReference>
<protein>
    <submittedName>
        <fullName evidence="1">Uncharacterized protein</fullName>
    </submittedName>
</protein>
<accession>A0A6C0AUU0</accession>
<name>A0A6C0AUU0_9ZZZZ</name>
<sequence length="145" mass="15685">MNAQTLYILIALLLLVLIFTTFLSCGSFEPNEESSLSKNAASAEGFAGKMLNYFNTDETNDFHGAYSIETNEQQCKKLYGFDGLFCTPGVADKSLDIYATAEGNLDCEGSGLTNSRGSLCLDENQKKMLQTRGGNNTGKDAEVGH</sequence>
<organism evidence="1">
    <name type="scientific">viral metagenome</name>
    <dbReference type="NCBI Taxonomy" id="1070528"/>
    <lineage>
        <taxon>unclassified sequences</taxon>
        <taxon>metagenomes</taxon>
        <taxon>organismal metagenomes</taxon>
    </lineage>
</organism>
<reference evidence="1" key="1">
    <citation type="journal article" date="2020" name="Nature">
        <title>Giant virus diversity and host interactions through global metagenomics.</title>
        <authorList>
            <person name="Schulz F."/>
            <person name="Roux S."/>
            <person name="Paez-Espino D."/>
            <person name="Jungbluth S."/>
            <person name="Walsh D.A."/>
            <person name="Denef V.J."/>
            <person name="McMahon K.D."/>
            <person name="Konstantinidis K.T."/>
            <person name="Eloe-Fadrosh E.A."/>
            <person name="Kyrpides N.C."/>
            <person name="Woyke T."/>
        </authorList>
    </citation>
    <scope>NUCLEOTIDE SEQUENCE</scope>
    <source>
        <strain evidence="1">GVMAG-S-ERX555943-30</strain>
    </source>
</reference>
<proteinExistence type="predicted"/>
<dbReference type="AlphaFoldDB" id="A0A6C0AUU0"/>